<evidence type="ECO:0000313" key="3">
    <source>
        <dbReference type="Proteomes" id="UP000813427"/>
    </source>
</evidence>
<protein>
    <recommendedName>
        <fullName evidence="4">BTB domain-containing protein</fullName>
    </recommendedName>
</protein>
<gene>
    <name evidence="2" type="ORF">BKA59DRAFT_513029</name>
</gene>
<feature type="compositionally biased region" description="Basic and acidic residues" evidence="1">
    <location>
        <begin position="258"/>
        <end position="268"/>
    </location>
</feature>
<organism evidence="2 3">
    <name type="scientific">Fusarium tricinctum</name>
    <dbReference type="NCBI Taxonomy" id="61284"/>
    <lineage>
        <taxon>Eukaryota</taxon>
        <taxon>Fungi</taxon>
        <taxon>Dikarya</taxon>
        <taxon>Ascomycota</taxon>
        <taxon>Pezizomycotina</taxon>
        <taxon>Sordariomycetes</taxon>
        <taxon>Hypocreomycetidae</taxon>
        <taxon>Hypocreales</taxon>
        <taxon>Nectriaceae</taxon>
        <taxon>Fusarium</taxon>
        <taxon>Fusarium tricinctum species complex</taxon>
    </lineage>
</organism>
<comment type="caution">
    <text evidence="2">The sequence shown here is derived from an EMBL/GenBank/DDBJ whole genome shotgun (WGS) entry which is preliminary data.</text>
</comment>
<accession>A0A8K0RVS8</accession>
<feature type="compositionally biased region" description="Basic residues" evidence="1">
    <location>
        <begin position="269"/>
        <end position="280"/>
    </location>
</feature>
<dbReference type="EMBL" id="JAGPXF010000005">
    <property type="protein sequence ID" value="KAH7241508.1"/>
    <property type="molecule type" value="Genomic_DNA"/>
</dbReference>
<name>A0A8K0RVS8_9HYPO</name>
<dbReference type="Proteomes" id="UP000813427">
    <property type="component" value="Unassembled WGS sequence"/>
</dbReference>
<dbReference type="AlphaFoldDB" id="A0A8K0RVS8"/>
<feature type="region of interest" description="Disordered" evidence="1">
    <location>
        <begin position="253"/>
        <end position="295"/>
    </location>
</feature>
<sequence length="295" mass="33069">MPQRQQILRGDPVENPSPTIFFYADGEGPVTFPRASLSLSSFMETKFSDCESADFLDADIETVECIAKYMEHQRYVCPAGLTPLSLVPVCVESFKAALNVAAFADFLELPDLALKAEIYIKKAGDALSCTLALRTMIDSDCAMKFSDLMSRIDKATQEITNNPPPNRYGPLLDAIGVPQTLGELYLKAVLFTMAQGERKQRALEDIIECIGNIMPPSAQRNMIAQHLGIEDLRGEYEVYELVDLDEVHNDDDEASVVENRRARRDEHRRTRPQKLKRGKQARASQRQGKKNGRRG</sequence>
<evidence type="ECO:0000313" key="2">
    <source>
        <dbReference type="EMBL" id="KAH7241508.1"/>
    </source>
</evidence>
<dbReference type="OrthoDB" id="10361034at2759"/>
<proteinExistence type="predicted"/>
<reference evidence="2" key="1">
    <citation type="journal article" date="2021" name="Nat. Commun.">
        <title>Genetic determinants of endophytism in the Arabidopsis root mycobiome.</title>
        <authorList>
            <person name="Mesny F."/>
            <person name="Miyauchi S."/>
            <person name="Thiergart T."/>
            <person name="Pickel B."/>
            <person name="Atanasova L."/>
            <person name="Karlsson M."/>
            <person name="Huettel B."/>
            <person name="Barry K.W."/>
            <person name="Haridas S."/>
            <person name="Chen C."/>
            <person name="Bauer D."/>
            <person name="Andreopoulos W."/>
            <person name="Pangilinan J."/>
            <person name="LaButti K."/>
            <person name="Riley R."/>
            <person name="Lipzen A."/>
            <person name="Clum A."/>
            <person name="Drula E."/>
            <person name="Henrissat B."/>
            <person name="Kohler A."/>
            <person name="Grigoriev I.V."/>
            <person name="Martin F.M."/>
            <person name="Hacquard S."/>
        </authorList>
    </citation>
    <scope>NUCLEOTIDE SEQUENCE</scope>
    <source>
        <strain evidence="2">MPI-SDFR-AT-0068</strain>
    </source>
</reference>
<evidence type="ECO:0008006" key="4">
    <source>
        <dbReference type="Google" id="ProtNLM"/>
    </source>
</evidence>
<evidence type="ECO:0000256" key="1">
    <source>
        <dbReference type="SAM" id="MobiDB-lite"/>
    </source>
</evidence>
<keyword evidence="3" id="KW-1185">Reference proteome</keyword>